<dbReference type="Proteomes" id="UP001153148">
    <property type="component" value="Unassembled WGS sequence"/>
</dbReference>
<proteinExistence type="predicted"/>
<reference evidence="1" key="1">
    <citation type="submission" date="2021-03" db="EMBL/GenBank/DDBJ databases">
        <authorList>
            <person name="Tran Van P."/>
        </authorList>
    </citation>
    <scope>NUCLEOTIDE SEQUENCE</scope>
</reference>
<organism evidence="1 2">
    <name type="scientific">Timema podura</name>
    <name type="common">Walking stick</name>
    <dbReference type="NCBI Taxonomy" id="61482"/>
    <lineage>
        <taxon>Eukaryota</taxon>
        <taxon>Metazoa</taxon>
        <taxon>Ecdysozoa</taxon>
        <taxon>Arthropoda</taxon>
        <taxon>Hexapoda</taxon>
        <taxon>Insecta</taxon>
        <taxon>Pterygota</taxon>
        <taxon>Neoptera</taxon>
        <taxon>Polyneoptera</taxon>
        <taxon>Phasmatodea</taxon>
        <taxon>Timematodea</taxon>
        <taxon>Timematoidea</taxon>
        <taxon>Timematidae</taxon>
        <taxon>Timema</taxon>
    </lineage>
</organism>
<evidence type="ECO:0000313" key="2">
    <source>
        <dbReference type="Proteomes" id="UP001153148"/>
    </source>
</evidence>
<accession>A0ABN7NZZ9</accession>
<protein>
    <submittedName>
        <fullName evidence="1">Uncharacterized protein</fullName>
    </submittedName>
</protein>
<feature type="non-terminal residue" evidence="1">
    <location>
        <position position="134"/>
    </location>
</feature>
<evidence type="ECO:0000313" key="1">
    <source>
        <dbReference type="EMBL" id="CAG2058721.1"/>
    </source>
</evidence>
<comment type="caution">
    <text evidence="1">The sequence shown here is derived from an EMBL/GenBank/DDBJ whole genome shotgun (WGS) entry which is preliminary data.</text>
</comment>
<name>A0ABN7NZZ9_TIMPD</name>
<gene>
    <name evidence="1" type="ORF">TPAB3V08_LOCUS5690</name>
</gene>
<dbReference type="EMBL" id="CAJPIN010007839">
    <property type="protein sequence ID" value="CAG2058721.1"/>
    <property type="molecule type" value="Genomic_DNA"/>
</dbReference>
<sequence length="134" mass="15148">MVFSLNCRLLNEVTITWQKCGQLMNQQKLWPCLLFDASTFPTCTRCHLLHTSSINHKRRKTAEERKAPKLIEYSPKSKAVAVDVWKNMTVEDVAKTLNKDLVLASQSIKSSMKEGLCPLEGSAFPPPALATQEW</sequence>
<keyword evidence="2" id="KW-1185">Reference proteome</keyword>